<protein>
    <submittedName>
        <fullName evidence="1">Uncharacterized protein</fullName>
    </submittedName>
</protein>
<gene>
    <name evidence="1" type="ORF">ARMOST_03764</name>
</gene>
<evidence type="ECO:0000313" key="1">
    <source>
        <dbReference type="EMBL" id="SJL00451.1"/>
    </source>
</evidence>
<reference evidence="2" key="1">
    <citation type="journal article" date="2017" name="Nat. Ecol. Evol.">
        <title>Genome expansion and lineage-specific genetic innovations in the forest pathogenic fungi Armillaria.</title>
        <authorList>
            <person name="Sipos G."/>
            <person name="Prasanna A.N."/>
            <person name="Walter M.C."/>
            <person name="O'Connor E."/>
            <person name="Balint B."/>
            <person name="Krizsan K."/>
            <person name="Kiss B."/>
            <person name="Hess J."/>
            <person name="Varga T."/>
            <person name="Slot J."/>
            <person name="Riley R."/>
            <person name="Boka B."/>
            <person name="Rigling D."/>
            <person name="Barry K."/>
            <person name="Lee J."/>
            <person name="Mihaltcheva S."/>
            <person name="LaButti K."/>
            <person name="Lipzen A."/>
            <person name="Waldron R."/>
            <person name="Moloney N.M."/>
            <person name="Sperisen C."/>
            <person name="Kredics L."/>
            <person name="Vagvoelgyi C."/>
            <person name="Patrignani A."/>
            <person name="Fitzpatrick D."/>
            <person name="Nagy I."/>
            <person name="Doyle S."/>
            <person name="Anderson J.B."/>
            <person name="Grigoriev I.V."/>
            <person name="Gueldener U."/>
            <person name="Muensterkoetter M."/>
            <person name="Nagy L.G."/>
        </authorList>
    </citation>
    <scope>NUCLEOTIDE SEQUENCE [LARGE SCALE GENOMIC DNA]</scope>
    <source>
        <strain evidence="2">C18/9</strain>
    </source>
</reference>
<dbReference type="EMBL" id="FUEG01000002">
    <property type="protein sequence ID" value="SJL00451.1"/>
    <property type="molecule type" value="Genomic_DNA"/>
</dbReference>
<accession>A0A284QVL0</accession>
<name>A0A284QVL0_ARMOS</name>
<proteinExistence type="predicted"/>
<dbReference type="AlphaFoldDB" id="A0A284QVL0"/>
<organism evidence="1 2">
    <name type="scientific">Armillaria ostoyae</name>
    <name type="common">Armillaria root rot fungus</name>
    <dbReference type="NCBI Taxonomy" id="47428"/>
    <lineage>
        <taxon>Eukaryota</taxon>
        <taxon>Fungi</taxon>
        <taxon>Dikarya</taxon>
        <taxon>Basidiomycota</taxon>
        <taxon>Agaricomycotina</taxon>
        <taxon>Agaricomycetes</taxon>
        <taxon>Agaricomycetidae</taxon>
        <taxon>Agaricales</taxon>
        <taxon>Marasmiineae</taxon>
        <taxon>Physalacriaceae</taxon>
        <taxon>Armillaria</taxon>
    </lineage>
</organism>
<sequence>MAFRYDPGEDLPSWRVLSSMMMISTKWKKSLPVEKTKIVEPRVISHTTGLTLDSLRYGVEKNNNAHRCRRIHVRCRVQDVDTDLYDDLINASDSYHWIYRATVDDLPMEYVPTPGLPRRFLRRHISLSLASGILQATSGLPWDSVPPPRMAMTKSCEEVSLDLFAQDTVYYHATLMQQVYNGKRWIPGCSPYLILVQRGYTVQPWNLSSDDTIRDSPFVRGVKMNLHSRPSRGGWKEDLSIDAAGRMGAYIDRLSTSSSISQFKGAGAPALDQSHKMLAAVMPFALVDEYQ</sequence>
<dbReference type="Proteomes" id="UP000219338">
    <property type="component" value="Unassembled WGS sequence"/>
</dbReference>
<evidence type="ECO:0000313" key="2">
    <source>
        <dbReference type="Proteomes" id="UP000219338"/>
    </source>
</evidence>
<keyword evidence="2" id="KW-1185">Reference proteome</keyword>
<dbReference type="OrthoDB" id="1856718at2759"/>